<evidence type="ECO:0000256" key="6">
    <source>
        <dbReference type="ARBA" id="ARBA00022777"/>
    </source>
</evidence>
<evidence type="ECO:0000259" key="10">
    <source>
        <dbReference type="Pfam" id="PF07730"/>
    </source>
</evidence>
<evidence type="ECO:0000256" key="2">
    <source>
        <dbReference type="ARBA" id="ARBA00012438"/>
    </source>
</evidence>
<keyword evidence="13" id="KW-1185">Reference proteome</keyword>
<dbReference type="GO" id="GO:0016301">
    <property type="term" value="F:kinase activity"/>
    <property type="evidence" value="ECO:0007669"/>
    <property type="project" value="UniProtKB-KW"/>
</dbReference>
<evidence type="ECO:0000256" key="4">
    <source>
        <dbReference type="ARBA" id="ARBA00022679"/>
    </source>
</evidence>
<accession>A0ABV8LPP9</accession>
<keyword evidence="9" id="KW-1133">Transmembrane helix</keyword>
<organism evidence="12 13">
    <name type="scientific">Hamadaea flava</name>
    <dbReference type="NCBI Taxonomy" id="1742688"/>
    <lineage>
        <taxon>Bacteria</taxon>
        <taxon>Bacillati</taxon>
        <taxon>Actinomycetota</taxon>
        <taxon>Actinomycetes</taxon>
        <taxon>Micromonosporales</taxon>
        <taxon>Micromonosporaceae</taxon>
        <taxon>Hamadaea</taxon>
    </lineage>
</organism>
<proteinExistence type="predicted"/>
<evidence type="ECO:0000256" key="7">
    <source>
        <dbReference type="ARBA" id="ARBA00022840"/>
    </source>
</evidence>
<comment type="catalytic activity">
    <reaction evidence="1">
        <text>ATP + protein L-histidine = ADP + protein N-phospho-L-histidine.</text>
        <dbReference type="EC" id="2.7.13.3"/>
    </reaction>
</comment>
<feature type="transmembrane region" description="Helical" evidence="9">
    <location>
        <begin position="115"/>
        <end position="148"/>
    </location>
</feature>
<dbReference type="RefSeq" id="WP_253752050.1">
    <property type="nucleotide sequence ID" value="NZ_JAMZDZ010000001.1"/>
</dbReference>
<reference evidence="13" key="1">
    <citation type="journal article" date="2019" name="Int. J. Syst. Evol. Microbiol.">
        <title>The Global Catalogue of Microorganisms (GCM) 10K type strain sequencing project: providing services to taxonomists for standard genome sequencing and annotation.</title>
        <authorList>
            <consortium name="The Broad Institute Genomics Platform"/>
            <consortium name="The Broad Institute Genome Sequencing Center for Infectious Disease"/>
            <person name="Wu L."/>
            <person name="Ma J."/>
        </authorList>
    </citation>
    <scope>NUCLEOTIDE SEQUENCE [LARGE SCALE GENOMIC DNA]</scope>
    <source>
        <strain evidence="13">CGMCC 4.7289</strain>
    </source>
</reference>
<dbReference type="Pfam" id="PF13796">
    <property type="entry name" value="Sensor"/>
    <property type="match status" value="1"/>
</dbReference>
<evidence type="ECO:0000256" key="8">
    <source>
        <dbReference type="ARBA" id="ARBA00023012"/>
    </source>
</evidence>
<keyword evidence="5" id="KW-0547">Nucleotide-binding</keyword>
<dbReference type="InterPro" id="IPR036890">
    <property type="entry name" value="HATPase_C_sf"/>
</dbReference>
<protein>
    <recommendedName>
        <fullName evidence="2">histidine kinase</fullName>
        <ecNumber evidence="2">2.7.13.3</ecNumber>
    </recommendedName>
</protein>
<name>A0ABV8LPP9_9ACTN</name>
<evidence type="ECO:0000256" key="1">
    <source>
        <dbReference type="ARBA" id="ARBA00000085"/>
    </source>
</evidence>
<feature type="domain" description="Signal transduction histidine kinase subgroup 3 dimerisation and phosphoacceptor" evidence="10">
    <location>
        <begin position="225"/>
        <end position="290"/>
    </location>
</feature>
<keyword evidence="9" id="KW-0812">Transmembrane</keyword>
<comment type="caution">
    <text evidence="12">The sequence shown here is derived from an EMBL/GenBank/DDBJ whole genome shotgun (WGS) entry which is preliminary data.</text>
</comment>
<feature type="transmembrane region" description="Helical" evidence="9">
    <location>
        <begin position="168"/>
        <end position="189"/>
    </location>
</feature>
<keyword evidence="6 12" id="KW-0418">Kinase</keyword>
<dbReference type="EC" id="2.7.13.3" evidence="2"/>
<feature type="transmembrane region" description="Helical" evidence="9">
    <location>
        <begin position="16"/>
        <end position="44"/>
    </location>
</feature>
<dbReference type="EMBL" id="JBHSAY010000009">
    <property type="protein sequence ID" value="MFC4132991.1"/>
    <property type="molecule type" value="Genomic_DNA"/>
</dbReference>
<dbReference type="Proteomes" id="UP001595816">
    <property type="component" value="Unassembled WGS sequence"/>
</dbReference>
<evidence type="ECO:0000256" key="5">
    <source>
        <dbReference type="ARBA" id="ARBA00022741"/>
    </source>
</evidence>
<gene>
    <name evidence="12" type="ORF">ACFOZ4_20460</name>
</gene>
<sequence>MPRLGGRRGLRWWPRALAYLVSSPPVMFTVAVPMGVLALPWLLLTSDVGRASFARTVLLGLAGLLLVAGLGPPLARVIAAFERWRLRLADPRPLPSPRSGPARLPWLDPVAWREFAYAILLVTVLPALYLLTSMSVLLALLWIVAPLLAADQPVSLGFSEVGSAAEAVPYTVAGVILLPVTAYLFLILADGHVALAQALLGGDPRDQLVEIARSRSRLADAFEAERRRIERDLHDGAQQRLIGLTLQLGLARHDLPADSAAGQAVAAAHEQAKQLMVELRELIQGIRPQILTDRGLPAALRELADRSPIGVRVIAAVPNRLPAQVEATAYFVAAEALANVAKHSGATRADVEATVCNGLLTIAVTDDGSGGADPAGGSGLTGLADRVGAIDGTTLLSSPAGGPTVLKAEIPCA</sequence>
<dbReference type="Pfam" id="PF07730">
    <property type="entry name" value="HisKA_3"/>
    <property type="match status" value="1"/>
</dbReference>
<keyword evidence="3" id="KW-0597">Phosphoprotein</keyword>
<dbReference type="SUPFAM" id="SSF55874">
    <property type="entry name" value="ATPase domain of HSP90 chaperone/DNA topoisomerase II/histidine kinase"/>
    <property type="match status" value="1"/>
</dbReference>
<dbReference type="InterPro" id="IPR050482">
    <property type="entry name" value="Sensor_HK_TwoCompSys"/>
</dbReference>
<evidence type="ECO:0000256" key="9">
    <source>
        <dbReference type="SAM" id="Phobius"/>
    </source>
</evidence>
<dbReference type="InterPro" id="IPR011712">
    <property type="entry name" value="Sig_transdc_His_kin_sub3_dim/P"/>
</dbReference>
<evidence type="ECO:0000259" key="11">
    <source>
        <dbReference type="Pfam" id="PF13796"/>
    </source>
</evidence>
<dbReference type="Gene3D" id="3.30.565.10">
    <property type="entry name" value="Histidine kinase-like ATPase, C-terminal domain"/>
    <property type="match status" value="1"/>
</dbReference>
<keyword evidence="9" id="KW-0472">Membrane</keyword>
<dbReference type="Gene3D" id="1.20.5.1930">
    <property type="match status" value="1"/>
</dbReference>
<dbReference type="PANTHER" id="PTHR24421:SF10">
    <property type="entry name" value="NITRATE_NITRITE SENSOR PROTEIN NARQ"/>
    <property type="match status" value="1"/>
</dbReference>
<evidence type="ECO:0000313" key="13">
    <source>
        <dbReference type="Proteomes" id="UP001595816"/>
    </source>
</evidence>
<keyword evidence="7" id="KW-0067">ATP-binding</keyword>
<dbReference type="InterPro" id="IPR025828">
    <property type="entry name" value="Put_sensor_dom"/>
</dbReference>
<keyword evidence="8" id="KW-0902">Two-component regulatory system</keyword>
<feature type="transmembrane region" description="Helical" evidence="9">
    <location>
        <begin position="56"/>
        <end position="79"/>
    </location>
</feature>
<evidence type="ECO:0000313" key="12">
    <source>
        <dbReference type="EMBL" id="MFC4132991.1"/>
    </source>
</evidence>
<dbReference type="CDD" id="cd16917">
    <property type="entry name" value="HATPase_UhpB-NarQ-NarX-like"/>
    <property type="match status" value="1"/>
</dbReference>
<feature type="domain" description="Putative sensor" evidence="11">
    <location>
        <begin position="30"/>
        <end position="200"/>
    </location>
</feature>
<keyword evidence="4" id="KW-0808">Transferase</keyword>
<evidence type="ECO:0000256" key="3">
    <source>
        <dbReference type="ARBA" id="ARBA00022553"/>
    </source>
</evidence>
<dbReference type="PANTHER" id="PTHR24421">
    <property type="entry name" value="NITRATE/NITRITE SENSOR PROTEIN NARX-RELATED"/>
    <property type="match status" value="1"/>
</dbReference>